<protein>
    <submittedName>
        <fullName evidence="1">Uncharacterized protein</fullName>
    </submittedName>
</protein>
<gene>
    <name evidence="1" type="ORF">Tco_0924501</name>
</gene>
<dbReference type="Proteomes" id="UP001151760">
    <property type="component" value="Unassembled WGS sequence"/>
</dbReference>
<dbReference type="EMBL" id="BQNB010014932">
    <property type="protein sequence ID" value="GJT34082.1"/>
    <property type="molecule type" value="Genomic_DNA"/>
</dbReference>
<evidence type="ECO:0000313" key="2">
    <source>
        <dbReference type="Proteomes" id="UP001151760"/>
    </source>
</evidence>
<name>A0ABQ5D6S1_9ASTR</name>
<proteinExistence type="predicted"/>
<evidence type="ECO:0000313" key="1">
    <source>
        <dbReference type="EMBL" id="GJT34082.1"/>
    </source>
</evidence>
<reference evidence="1" key="1">
    <citation type="journal article" date="2022" name="Int. J. Mol. Sci.">
        <title>Draft Genome of Tanacetum Coccineum: Genomic Comparison of Closely Related Tanacetum-Family Plants.</title>
        <authorList>
            <person name="Yamashiro T."/>
            <person name="Shiraishi A."/>
            <person name="Nakayama K."/>
            <person name="Satake H."/>
        </authorList>
    </citation>
    <scope>NUCLEOTIDE SEQUENCE</scope>
</reference>
<organism evidence="1 2">
    <name type="scientific">Tanacetum coccineum</name>
    <dbReference type="NCBI Taxonomy" id="301880"/>
    <lineage>
        <taxon>Eukaryota</taxon>
        <taxon>Viridiplantae</taxon>
        <taxon>Streptophyta</taxon>
        <taxon>Embryophyta</taxon>
        <taxon>Tracheophyta</taxon>
        <taxon>Spermatophyta</taxon>
        <taxon>Magnoliopsida</taxon>
        <taxon>eudicotyledons</taxon>
        <taxon>Gunneridae</taxon>
        <taxon>Pentapetalae</taxon>
        <taxon>asterids</taxon>
        <taxon>campanulids</taxon>
        <taxon>Asterales</taxon>
        <taxon>Asteraceae</taxon>
        <taxon>Asteroideae</taxon>
        <taxon>Anthemideae</taxon>
        <taxon>Anthemidinae</taxon>
        <taxon>Tanacetum</taxon>
    </lineage>
</organism>
<keyword evidence="2" id="KW-1185">Reference proteome</keyword>
<reference evidence="1" key="2">
    <citation type="submission" date="2022-01" db="EMBL/GenBank/DDBJ databases">
        <authorList>
            <person name="Yamashiro T."/>
            <person name="Shiraishi A."/>
            <person name="Satake H."/>
            <person name="Nakayama K."/>
        </authorList>
    </citation>
    <scope>NUCLEOTIDE SEQUENCE</scope>
</reference>
<sequence length="206" mass="22267">MISMMLRLVFSPRRGVTIVTISTYASGGDLILYQAYGNLYATTALGRHLEEKHVTWALFWKKRDKMANGHTDTINDSRSESGVFDLLGCYCRNPYHSGLVVGIESIEPAEMGELNASAMEVEGLMSQVNTSILADVVRSKASDLSTIDGDISEFAGSLNIQPGLQYAGDESSYTALGLIYITESSKLTGVTGNNSNPTAFSSTPVY</sequence>
<comment type="caution">
    <text evidence="1">The sequence shown here is derived from an EMBL/GenBank/DDBJ whole genome shotgun (WGS) entry which is preliminary data.</text>
</comment>
<accession>A0ABQ5D6S1</accession>